<evidence type="ECO:0008006" key="3">
    <source>
        <dbReference type="Google" id="ProtNLM"/>
    </source>
</evidence>
<name>A0ABM7WG45_9ACTN</name>
<dbReference type="Pfam" id="PF10977">
    <property type="entry name" value="DUF2797"/>
    <property type="match status" value="1"/>
</dbReference>
<protein>
    <recommendedName>
        <fullName evidence="3">DUF2797 domain-containing protein</fullName>
    </recommendedName>
</protein>
<dbReference type="EMBL" id="AP025564">
    <property type="protein sequence ID" value="BDE95208.1"/>
    <property type="molecule type" value="Genomic_DNA"/>
</dbReference>
<gene>
    <name evidence="1" type="ORF">CE91St30_05410</name>
</gene>
<keyword evidence="2" id="KW-1185">Reference proteome</keyword>
<accession>A0ABM7WG45</accession>
<dbReference type="InterPro" id="IPR021246">
    <property type="entry name" value="DUF2797"/>
</dbReference>
<sequence>MGRHMLSWLGVGFDGPRIALDDLDEGTRTMHSIEGETFTIVKHPERFCVGAYNLMTQEREMCERRQELPDGYKETSCPACADKTGFNPSFYNGGGISAQQRAYNDTPHIVYLAYFSPRHLKVGITSAARGKLRLLEQGARSAMILKECESAYAAREWEAKLCSTQGIYESLLPSVKYRLLTTQTHDHAEASAIMRKTVRDTFGLEPTDPIDLDRYYSRDESVLAGSINEPDNPSSTMVAGECVGMVGTFALMRQQGRVYAASLKDYVSHLVDYRFGEVLYEYSAPPEQGSLF</sequence>
<dbReference type="Proteomes" id="UP001320544">
    <property type="component" value="Chromosome"/>
</dbReference>
<dbReference type="RefSeq" id="WP_180995142.1">
    <property type="nucleotide sequence ID" value="NZ_AP025564.1"/>
</dbReference>
<reference evidence="1 2" key="1">
    <citation type="submission" date="2022-01" db="EMBL/GenBank/DDBJ databases">
        <title>Novel bile acid biosynthetic pathways are enriched in the microbiome of centenarians.</title>
        <authorList>
            <person name="Sato Y."/>
            <person name="Atarashi K."/>
            <person name="Plichta R.D."/>
            <person name="Arai Y."/>
            <person name="Sasajima S."/>
            <person name="Kearney M.S."/>
            <person name="Suda W."/>
            <person name="Takeshita K."/>
            <person name="Sasaki T."/>
            <person name="Okamoto S."/>
            <person name="Skelly N.A."/>
            <person name="Okamura Y."/>
            <person name="Vlamakis H."/>
            <person name="Li Y."/>
            <person name="Tanoue T."/>
            <person name="Takei H."/>
            <person name="Nittono H."/>
            <person name="Narushima S."/>
            <person name="Irie J."/>
            <person name="Itoh H."/>
            <person name="Moriya K."/>
            <person name="Sugiura Y."/>
            <person name="Suematsu M."/>
            <person name="Moritoki N."/>
            <person name="Shibata S."/>
            <person name="Littman R.D."/>
            <person name="Fischbach A.M."/>
            <person name="Uwamino Y."/>
            <person name="Inoue T."/>
            <person name="Honda A."/>
            <person name="Hattori M."/>
            <person name="Murai T."/>
            <person name="Xavier J.R."/>
            <person name="Hirose N."/>
            <person name="Honda K."/>
        </authorList>
    </citation>
    <scope>NUCLEOTIDE SEQUENCE [LARGE SCALE GENOMIC DNA]</scope>
    <source>
        <strain evidence="1 2">CE91-St30</strain>
    </source>
</reference>
<organism evidence="1 2">
    <name type="scientific">Raoultibacter timonensis</name>
    <dbReference type="NCBI Taxonomy" id="1907662"/>
    <lineage>
        <taxon>Bacteria</taxon>
        <taxon>Bacillati</taxon>
        <taxon>Actinomycetota</taxon>
        <taxon>Coriobacteriia</taxon>
        <taxon>Eggerthellales</taxon>
        <taxon>Eggerthellaceae</taxon>
        <taxon>Raoultibacter</taxon>
    </lineage>
</organism>
<proteinExistence type="predicted"/>
<evidence type="ECO:0000313" key="2">
    <source>
        <dbReference type="Proteomes" id="UP001320544"/>
    </source>
</evidence>
<evidence type="ECO:0000313" key="1">
    <source>
        <dbReference type="EMBL" id="BDE95208.1"/>
    </source>
</evidence>